<dbReference type="SUPFAM" id="SSF144091">
    <property type="entry name" value="Rhomboid-like"/>
    <property type="match status" value="1"/>
</dbReference>
<evidence type="ECO:0000259" key="9">
    <source>
        <dbReference type="Pfam" id="PF01694"/>
    </source>
</evidence>
<name>A0ABS1DD57_9PROT</name>
<comment type="caution">
    <text evidence="10">The sequence shown here is derived from an EMBL/GenBank/DDBJ whole genome shotgun (WGS) entry which is preliminary data.</text>
</comment>
<dbReference type="Pfam" id="PF01694">
    <property type="entry name" value="Rhomboid"/>
    <property type="match status" value="1"/>
</dbReference>
<evidence type="ECO:0000256" key="4">
    <source>
        <dbReference type="ARBA" id="ARBA00022692"/>
    </source>
</evidence>
<evidence type="ECO:0000256" key="6">
    <source>
        <dbReference type="ARBA" id="ARBA00023136"/>
    </source>
</evidence>
<feature type="transmembrane region" description="Helical" evidence="8">
    <location>
        <begin position="162"/>
        <end position="187"/>
    </location>
</feature>
<protein>
    <recommendedName>
        <fullName evidence="9">Peptidase S54 rhomboid domain-containing protein</fullName>
    </recommendedName>
</protein>
<feature type="transmembrane region" description="Helical" evidence="8">
    <location>
        <begin position="20"/>
        <end position="38"/>
    </location>
</feature>
<evidence type="ECO:0000256" key="5">
    <source>
        <dbReference type="ARBA" id="ARBA00022989"/>
    </source>
</evidence>
<keyword evidence="3" id="KW-0997">Cell inner membrane</keyword>
<feature type="transmembrane region" description="Helical" evidence="8">
    <location>
        <begin position="112"/>
        <end position="130"/>
    </location>
</feature>
<dbReference type="PANTHER" id="PTHR43066">
    <property type="entry name" value="RHOMBOID-RELATED PROTEIN"/>
    <property type="match status" value="1"/>
</dbReference>
<dbReference type="Gene3D" id="1.20.1540.10">
    <property type="entry name" value="Rhomboid-like"/>
    <property type="match status" value="1"/>
</dbReference>
<proteinExistence type="predicted"/>
<keyword evidence="11" id="KW-1185">Reference proteome</keyword>
<dbReference type="Proteomes" id="UP001296873">
    <property type="component" value="Unassembled WGS sequence"/>
</dbReference>
<dbReference type="PANTHER" id="PTHR43066:SF26">
    <property type="entry name" value="RHOMBOID PROTEASE GLPG"/>
    <property type="match status" value="1"/>
</dbReference>
<evidence type="ECO:0000256" key="1">
    <source>
        <dbReference type="ARBA" id="ARBA00004141"/>
    </source>
</evidence>
<evidence type="ECO:0000256" key="8">
    <source>
        <dbReference type="SAM" id="Phobius"/>
    </source>
</evidence>
<comment type="subcellular location">
    <subcellularLocation>
        <location evidence="1">Membrane</location>
        <topology evidence="1">Multi-pass membrane protein</topology>
    </subcellularLocation>
</comment>
<evidence type="ECO:0000313" key="10">
    <source>
        <dbReference type="EMBL" id="MBK1668340.1"/>
    </source>
</evidence>
<feature type="transmembrane region" description="Helical" evidence="8">
    <location>
        <begin position="76"/>
        <end position="100"/>
    </location>
</feature>
<feature type="domain" description="Peptidase S54 rhomboid" evidence="9">
    <location>
        <begin position="73"/>
        <end position="215"/>
    </location>
</feature>
<evidence type="ECO:0000256" key="7">
    <source>
        <dbReference type="SAM" id="MobiDB-lite"/>
    </source>
</evidence>
<organism evidence="10 11">
    <name type="scientific">Rhodovibrio sodomensis</name>
    <dbReference type="NCBI Taxonomy" id="1088"/>
    <lineage>
        <taxon>Bacteria</taxon>
        <taxon>Pseudomonadati</taxon>
        <taxon>Pseudomonadota</taxon>
        <taxon>Alphaproteobacteria</taxon>
        <taxon>Rhodospirillales</taxon>
        <taxon>Rhodovibrionaceae</taxon>
        <taxon>Rhodovibrio</taxon>
    </lineage>
</organism>
<dbReference type="EMBL" id="NRRL01000021">
    <property type="protein sequence ID" value="MBK1668340.1"/>
    <property type="molecule type" value="Genomic_DNA"/>
</dbReference>
<feature type="transmembrane region" description="Helical" evidence="8">
    <location>
        <begin position="199"/>
        <end position="218"/>
    </location>
</feature>
<keyword evidence="6 8" id="KW-0472">Membrane</keyword>
<feature type="region of interest" description="Disordered" evidence="7">
    <location>
        <begin position="229"/>
        <end position="266"/>
    </location>
</feature>
<sequence length="266" mass="28132">MPFIPLQDDNPRILIDRPVVTWAIIAACIVVFILQVTSGPRAAQAIAYSFGLIPAVLVGARELAPDLSLLPAWATLFTSMFLHGGFMHLAGNMLFLGVFGDNIEDAMGHLKFVAFYLICGAAAALAHVLIAPGSTTPMIGASGAISGVLGAYLILHPKAWVTILLFWIPLRFPAWLLLVGWIGFQLVAALGSGPSGGGVAWWAHIGGFAAGAALIGSFRHKSIPLWGGGEQPKGIRIKRPPRTQPAQPTAGKRSAKPKNKRPGPWG</sequence>
<evidence type="ECO:0000313" key="11">
    <source>
        <dbReference type="Proteomes" id="UP001296873"/>
    </source>
</evidence>
<gene>
    <name evidence="10" type="ORF">CKO28_09870</name>
</gene>
<feature type="transmembrane region" description="Helical" evidence="8">
    <location>
        <begin position="45"/>
        <end position="64"/>
    </location>
</feature>
<keyword evidence="4 8" id="KW-0812">Transmembrane</keyword>
<dbReference type="InterPro" id="IPR035952">
    <property type="entry name" value="Rhomboid-like_sf"/>
</dbReference>
<keyword evidence="2" id="KW-1003">Cell membrane</keyword>
<evidence type="ECO:0000256" key="2">
    <source>
        <dbReference type="ARBA" id="ARBA00022475"/>
    </source>
</evidence>
<keyword evidence="5 8" id="KW-1133">Transmembrane helix</keyword>
<evidence type="ECO:0000256" key="3">
    <source>
        <dbReference type="ARBA" id="ARBA00022519"/>
    </source>
</evidence>
<accession>A0ABS1DD57</accession>
<feature type="compositionally biased region" description="Basic residues" evidence="7">
    <location>
        <begin position="253"/>
        <end position="266"/>
    </location>
</feature>
<feature type="transmembrane region" description="Helical" evidence="8">
    <location>
        <begin position="136"/>
        <end position="155"/>
    </location>
</feature>
<dbReference type="InterPro" id="IPR022764">
    <property type="entry name" value="Peptidase_S54_rhomboid_dom"/>
</dbReference>
<reference evidence="10 11" key="1">
    <citation type="journal article" date="2020" name="Microorganisms">
        <title>Osmotic Adaptation and Compatible Solute Biosynthesis of Phototrophic Bacteria as Revealed from Genome Analyses.</title>
        <authorList>
            <person name="Imhoff J.F."/>
            <person name="Rahn T."/>
            <person name="Kunzel S."/>
            <person name="Keller A."/>
            <person name="Neulinger S.C."/>
        </authorList>
    </citation>
    <scope>NUCLEOTIDE SEQUENCE [LARGE SCALE GENOMIC DNA]</scope>
    <source>
        <strain evidence="10 11">DSM 9895</strain>
    </source>
</reference>
<dbReference type="RefSeq" id="WP_200340647.1">
    <property type="nucleotide sequence ID" value="NZ_NRRL01000021.1"/>
</dbReference>